<name>A0ABU8WJB1_9BURK</name>
<organism evidence="2 3">
    <name type="scientific">Variovorax rhizosphaerae</name>
    <dbReference type="NCBI Taxonomy" id="1836200"/>
    <lineage>
        <taxon>Bacteria</taxon>
        <taxon>Pseudomonadati</taxon>
        <taxon>Pseudomonadota</taxon>
        <taxon>Betaproteobacteria</taxon>
        <taxon>Burkholderiales</taxon>
        <taxon>Comamonadaceae</taxon>
        <taxon>Variovorax</taxon>
    </lineage>
</organism>
<evidence type="ECO:0008006" key="4">
    <source>
        <dbReference type="Google" id="ProtNLM"/>
    </source>
</evidence>
<feature type="region of interest" description="Disordered" evidence="1">
    <location>
        <begin position="260"/>
        <end position="281"/>
    </location>
</feature>
<evidence type="ECO:0000313" key="3">
    <source>
        <dbReference type="Proteomes" id="UP001385892"/>
    </source>
</evidence>
<dbReference type="InterPro" id="IPR029063">
    <property type="entry name" value="SAM-dependent_MTases_sf"/>
</dbReference>
<evidence type="ECO:0000256" key="1">
    <source>
        <dbReference type="SAM" id="MobiDB-lite"/>
    </source>
</evidence>
<gene>
    <name evidence="2" type="ORF">WKW82_13270</name>
</gene>
<keyword evidence="3" id="KW-1185">Reference proteome</keyword>
<comment type="caution">
    <text evidence="2">The sequence shown here is derived from an EMBL/GenBank/DDBJ whole genome shotgun (WGS) entry which is preliminary data.</text>
</comment>
<feature type="compositionally biased region" description="Basic and acidic residues" evidence="1">
    <location>
        <begin position="267"/>
        <end position="281"/>
    </location>
</feature>
<dbReference type="RefSeq" id="WP_340342748.1">
    <property type="nucleotide sequence ID" value="NZ_JBBKZT010000005.1"/>
</dbReference>
<dbReference type="SUPFAM" id="SSF53335">
    <property type="entry name" value="S-adenosyl-L-methionine-dependent methyltransferases"/>
    <property type="match status" value="1"/>
</dbReference>
<feature type="compositionally biased region" description="Low complexity" evidence="1">
    <location>
        <begin position="121"/>
        <end position="135"/>
    </location>
</feature>
<evidence type="ECO:0000313" key="2">
    <source>
        <dbReference type="EMBL" id="MEJ8847623.1"/>
    </source>
</evidence>
<protein>
    <recommendedName>
        <fullName evidence="4">Methyltransferase</fullName>
    </recommendedName>
</protein>
<dbReference type="Proteomes" id="UP001385892">
    <property type="component" value="Unassembled WGS sequence"/>
</dbReference>
<proteinExistence type="predicted"/>
<dbReference type="EMBL" id="JBBKZT010000005">
    <property type="protein sequence ID" value="MEJ8847623.1"/>
    <property type="molecule type" value="Genomic_DNA"/>
</dbReference>
<accession>A0ABU8WJB1</accession>
<feature type="region of interest" description="Disordered" evidence="1">
    <location>
        <begin position="99"/>
        <end position="135"/>
    </location>
</feature>
<reference evidence="2 3" key="1">
    <citation type="submission" date="2024-03" db="EMBL/GenBank/DDBJ databases">
        <title>Novel species of the genus Variovorax.</title>
        <authorList>
            <person name="Liu Q."/>
            <person name="Xin Y.-H."/>
        </authorList>
    </citation>
    <scope>NUCLEOTIDE SEQUENCE [LARGE SCALE GENOMIC DNA]</scope>
    <source>
        <strain evidence="2 3">KACC 18900</strain>
    </source>
</reference>
<dbReference type="PROSITE" id="PS51257">
    <property type="entry name" value="PROKAR_LIPOPROTEIN"/>
    <property type="match status" value="1"/>
</dbReference>
<sequence>MYAQRTLQGAFLLVLAAAVCLLGACATKSPPISRDQIVAILSSPDRTGPDRINDLRRKPDQMLAFIGVRPGMVALDVSAAGGYTTELLARAIGPTGVVYGQMPQRDPNRATPSPTAPEGNASGVAPAPAPAAAAAAPRPASAASLAERNARLKGANIPAAPIMAVPQRFEDPAPSAVASGGLDLVTLMFNYHDLGFMGVDRAQMNRAIFRALKSGGVFVIADHAGRPGTGISESGTLHRVEESFLRGEVEAAGFKLAAEGNFLRNPNDPRDKNTPEPLQPKDEFVLKFIKP</sequence>
<dbReference type="Gene3D" id="3.40.50.150">
    <property type="entry name" value="Vaccinia Virus protein VP39"/>
    <property type="match status" value="2"/>
</dbReference>